<feature type="region of interest" description="Disordered" evidence="1">
    <location>
        <begin position="135"/>
        <end position="169"/>
    </location>
</feature>
<accession>A0A177CF83</accession>
<evidence type="ECO:0000256" key="1">
    <source>
        <dbReference type="SAM" id="MobiDB-lite"/>
    </source>
</evidence>
<protein>
    <submittedName>
        <fullName evidence="2">Uncharacterized protein</fullName>
    </submittedName>
</protein>
<feature type="region of interest" description="Disordered" evidence="1">
    <location>
        <begin position="259"/>
        <end position="302"/>
    </location>
</feature>
<dbReference type="EMBL" id="KV441552">
    <property type="protein sequence ID" value="OAG05478.1"/>
    <property type="molecule type" value="Genomic_DNA"/>
</dbReference>
<dbReference type="InParanoid" id="A0A177CF83"/>
<evidence type="ECO:0000313" key="3">
    <source>
        <dbReference type="Proteomes" id="UP000077069"/>
    </source>
</evidence>
<feature type="compositionally biased region" description="Basic and acidic residues" evidence="1">
    <location>
        <begin position="24"/>
        <end position="34"/>
    </location>
</feature>
<name>A0A177CF83_9PLEO</name>
<feature type="compositionally biased region" description="Polar residues" evidence="1">
    <location>
        <begin position="151"/>
        <end position="161"/>
    </location>
</feature>
<feature type="compositionally biased region" description="Polar residues" evidence="1">
    <location>
        <begin position="282"/>
        <end position="292"/>
    </location>
</feature>
<dbReference type="AlphaFoldDB" id="A0A177CF83"/>
<dbReference type="GeneID" id="28767613"/>
<evidence type="ECO:0000313" key="2">
    <source>
        <dbReference type="EMBL" id="OAG05478.1"/>
    </source>
</evidence>
<gene>
    <name evidence="2" type="ORF">CC84DRAFT_1243791</name>
</gene>
<feature type="compositionally biased region" description="Basic residues" evidence="1">
    <location>
        <begin position="76"/>
        <end position="95"/>
    </location>
</feature>
<proteinExistence type="predicted"/>
<feature type="region of interest" description="Disordered" evidence="1">
    <location>
        <begin position="74"/>
        <end position="95"/>
    </location>
</feature>
<keyword evidence="3" id="KW-1185">Reference proteome</keyword>
<sequence>MSRSTRLASGLLNGCCGRKYTGQQRRERQTRQRAAEGSVSVSGRAQREDDRSARWIGCARDLEPAELLFPWPQTQGRRKGARPNQARRVRLPRARTQRTSWRAIAIARCGARSSKRCDGSSRPVRLCSSPAYRRLQEPTNHGSHETAPRLQGTTPAALSSPPTKPLHAAGLHGSTWELFQPGTARTQVRCRQSLQRSPIAMQLTLTVALLCARWEEMRRTETTDRTPAAPTPPTCLARGYQIARSKSLAQGTDCGAHLPLAHARGNNAVPPPRTSPSAAPRQQPTSRCQSAHQPLPSDRRIR</sequence>
<dbReference type="RefSeq" id="XP_018035843.1">
    <property type="nucleotide sequence ID" value="XM_018184127.1"/>
</dbReference>
<dbReference type="Proteomes" id="UP000077069">
    <property type="component" value="Unassembled WGS sequence"/>
</dbReference>
<reference evidence="2 3" key="1">
    <citation type="submission" date="2016-05" db="EMBL/GenBank/DDBJ databases">
        <title>Comparative analysis of secretome profiles of manganese(II)-oxidizing ascomycete fungi.</title>
        <authorList>
            <consortium name="DOE Joint Genome Institute"/>
            <person name="Zeiner C.A."/>
            <person name="Purvine S.O."/>
            <person name="Zink E.M."/>
            <person name="Wu S."/>
            <person name="Pasa-Tolic L."/>
            <person name="Chaput D.L."/>
            <person name="Haridas S."/>
            <person name="Grigoriev I.V."/>
            <person name="Santelli C.M."/>
            <person name="Hansel C.M."/>
        </authorList>
    </citation>
    <scope>NUCLEOTIDE SEQUENCE [LARGE SCALE GENOMIC DNA]</scope>
    <source>
        <strain evidence="2 3">AP3s5-JAC2a</strain>
    </source>
</reference>
<organism evidence="2 3">
    <name type="scientific">Paraphaeosphaeria sporulosa</name>
    <dbReference type="NCBI Taxonomy" id="1460663"/>
    <lineage>
        <taxon>Eukaryota</taxon>
        <taxon>Fungi</taxon>
        <taxon>Dikarya</taxon>
        <taxon>Ascomycota</taxon>
        <taxon>Pezizomycotina</taxon>
        <taxon>Dothideomycetes</taxon>
        <taxon>Pleosporomycetidae</taxon>
        <taxon>Pleosporales</taxon>
        <taxon>Massarineae</taxon>
        <taxon>Didymosphaeriaceae</taxon>
        <taxon>Paraphaeosphaeria</taxon>
    </lineage>
</organism>
<feature type="region of interest" description="Disordered" evidence="1">
    <location>
        <begin position="19"/>
        <end position="46"/>
    </location>
</feature>